<dbReference type="EMBL" id="JAGGNH010000001">
    <property type="protein sequence ID" value="KAJ0988128.1"/>
    <property type="molecule type" value="Genomic_DNA"/>
</dbReference>
<evidence type="ECO:0008006" key="3">
    <source>
        <dbReference type="Google" id="ProtNLM"/>
    </source>
</evidence>
<dbReference type="AlphaFoldDB" id="A0A9D5HTL2"/>
<evidence type="ECO:0000313" key="1">
    <source>
        <dbReference type="EMBL" id="KAJ0988128.1"/>
    </source>
</evidence>
<name>A0A9D5HTL2_9LILI</name>
<dbReference type="GO" id="GO:0005634">
    <property type="term" value="C:nucleus"/>
    <property type="evidence" value="ECO:0007669"/>
    <property type="project" value="TreeGrafter"/>
</dbReference>
<dbReference type="GO" id="GO:0006511">
    <property type="term" value="P:ubiquitin-dependent protein catabolic process"/>
    <property type="evidence" value="ECO:0007669"/>
    <property type="project" value="TreeGrafter"/>
</dbReference>
<dbReference type="OrthoDB" id="539995at2759"/>
<dbReference type="Proteomes" id="UP001085076">
    <property type="component" value="Miscellaneous, Linkage group lg01"/>
</dbReference>
<comment type="caution">
    <text evidence="1">The sequence shown here is derived from an EMBL/GenBank/DDBJ whole genome shotgun (WGS) entry which is preliminary data.</text>
</comment>
<dbReference type="PANTHER" id="PTHR12498">
    <property type="entry name" value="N-TERMINAL ASPARAGINE AMIDOHYDROLASE"/>
    <property type="match status" value="1"/>
</dbReference>
<reference evidence="1" key="1">
    <citation type="submission" date="2021-03" db="EMBL/GenBank/DDBJ databases">
        <authorList>
            <person name="Li Z."/>
            <person name="Yang C."/>
        </authorList>
    </citation>
    <scope>NUCLEOTIDE SEQUENCE</scope>
    <source>
        <strain evidence="1">Dzin_1.0</strain>
        <tissue evidence="1">Leaf</tissue>
    </source>
</reference>
<evidence type="ECO:0000313" key="2">
    <source>
        <dbReference type="Proteomes" id="UP001085076"/>
    </source>
</evidence>
<dbReference type="InterPro" id="IPR026750">
    <property type="entry name" value="NTAN1"/>
</dbReference>
<dbReference type="Pfam" id="PF14736">
    <property type="entry name" value="N_Asn_amidohyd"/>
    <property type="match status" value="1"/>
</dbReference>
<reference evidence="1" key="2">
    <citation type="journal article" date="2022" name="Hortic Res">
        <title>The genome of Dioscorea zingiberensis sheds light on the biosynthesis, origin and evolution of the medicinally important diosgenin saponins.</title>
        <authorList>
            <person name="Li Y."/>
            <person name="Tan C."/>
            <person name="Li Z."/>
            <person name="Guo J."/>
            <person name="Li S."/>
            <person name="Chen X."/>
            <person name="Wang C."/>
            <person name="Dai X."/>
            <person name="Yang H."/>
            <person name="Song W."/>
            <person name="Hou L."/>
            <person name="Xu J."/>
            <person name="Tong Z."/>
            <person name="Xu A."/>
            <person name="Yuan X."/>
            <person name="Wang W."/>
            <person name="Yang Q."/>
            <person name="Chen L."/>
            <person name="Sun Z."/>
            <person name="Wang K."/>
            <person name="Pan B."/>
            <person name="Chen J."/>
            <person name="Bao Y."/>
            <person name="Liu F."/>
            <person name="Qi X."/>
            <person name="Gang D.R."/>
            <person name="Wen J."/>
            <person name="Li J."/>
        </authorList>
    </citation>
    <scope>NUCLEOTIDE SEQUENCE</scope>
    <source>
        <strain evidence="1">Dzin_1.0</strain>
    </source>
</reference>
<accession>A0A9D5HTL2</accession>
<proteinExistence type="predicted"/>
<keyword evidence="2" id="KW-1185">Reference proteome</keyword>
<gene>
    <name evidence="1" type="ORF">J5N97_006484</name>
</gene>
<protein>
    <recommendedName>
        <fullName evidence="3">Protein N-terminal asparagine amidohydrolase</fullName>
    </recommendedName>
</protein>
<organism evidence="1 2">
    <name type="scientific">Dioscorea zingiberensis</name>
    <dbReference type="NCBI Taxonomy" id="325984"/>
    <lineage>
        <taxon>Eukaryota</taxon>
        <taxon>Viridiplantae</taxon>
        <taxon>Streptophyta</taxon>
        <taxon>Embryophyta</taxon>
        <taxon>Tracheophyta</taxon>
        <taxon>Spermatophyta</taxon>
        <taxon>Magnoliopsida</taxon>
        <taxon>Liliopsida</taxon>
        <taxon>Dioscoreales</taxon>
        <taxon>Dioscoreaceae</taxon>
        <taxon>Dioscorea</taxon>
    </lineage>
</organism>
<dbReference type="PANTHER" id="PTHR12498:SF0">
    <property type="entry name" value="PROTEIN N-TERMINAL ASPARAGINE AMIDOHYDROLASE"/>
    <property type="match status" value="1"/>
</dbReference>
<sequence>MIVVDGVPISASPEETESLPGDDILASLLEHPVLVSASARLIATPHRNFSVSDEQSPPLKHVYVFQREYATVDPSRVDLVGMDEATTCVGLVIRNPRNGIVSVAHMDFVNVVDVGVTQMLSLILEADEDHTLDVHLIGGFEDAPRGFVDDAIGSEGHKHPDGYSLPLCSKILEVLHCRPEIFHVQTLCVLGHNTKRDENGNPLPIISGFLLDTSSGAVFPASFDSTSRVPDEIVRRVRVTVSSMDPSWEGKLLETYDTNQDRFQIAACSWASGWGRYGLSLQQLSDSEMLSQCSTSPAAEGPDFLENERRKWAYLIKYPDWRQTFLGKKPRIFERASDEKWIRC</sequence>
<dbReference type="GO" id="GO:0008418">
    <property type="term" value="F:protein-N-terminal asparagine amidohydrolase activity"/>
    <property type="evidence" value="ECO:0007669"/>
    <property type="project" value="InterPro"/>
</dbReference>